<gene>
    <name evidence="1" type="ORF">MJA45_07090</name>
</gene>
<keyword evidence="1" id="KW-0413">Isomerase</keyword>
<proteinExistence type="predicted"/>
<reference evidence="1 2" key="1">
    <citation type="submission" date="2022-02" db="EMBL/GenBank/DDBJ databases">
        <title>Paenibacillus sp. MBLB1776 Whole Genome Shotgun Sequencing.</title>
        <authorList>
            <person name="Hwang C.Y."/>
            <person name="Cho E.-S."/>
            <person name="Seo M.-J."/>
        </authorList>
    </citation>
    <scope>NUCLEOTIDE SEQUENCE [LARGE SCALE GENOMIC DNA]</scope>
    <source>
        <strain evidence="1 2">MBLB1776</strain>
    </source>
</reference>
<protein>
    <submittedName>
        <fullName evidence="1">Glucuronate isomerase</fullName>
    </submittedName>
</protein>
<dbReference type="SUPFAM" id="SSF51556">
    <property type="entry name" value="Metallo-dependent hydrolases"/>
    <property type="match status" value="1"/>
</dbReference>
<dbReference type="Gene3D" id="1.10.2020.10">
    <property type="entry name" value="uronate isomerase, domain 2, chain A"/>
    <property type="match status" value="1"/>
</dbReference>
<sequence>MNETAVRERLMQAIGHTDIFDTHTHLVGGRLGAADFWEIAHYFWLFRELQAAGYPADAAELPEDERMEAFLAAHRASKHTMMNKALTRIMLDLYGIELTDAASVQAADAAVKAAAVRTDWAQEVADRARVREFVVNHPDHAAFVGMRRNAVLVPRIDGRLVRWAEAMAGSPFPERELEDVRRTLEELFRGYRDSGCPGIMTTLGRMTEAANSAFALKAGITQDQAMVHVLHAVCAAAEQHGLFVQLFVGVERSWGREPVPANDPERILKLTGLFDRYKGPFELVVASEINNLDVVQAAWNYPNVHTGGLWWFNFRSSTYKTVMQYRLEALAPVKSSLVVSDSRCMEWVYGKVWLIRTALAEFLADRVCAGWLDEEEALELARMWLYESAAKRYGIIEK</sequence>
<dbReference type="AlphaFoldDB" id="A0AA96RET1"/>
<dbReference type="GO" id="GO:0016853">
    <property type="term" value="F:isomerase activity"/>
    <property type="evidence" value="ECO:0007669"/>
    <property type="project" value="UniProtKB-KW"/>
</dbReference>
<organism evidence="1 2">
    <name type="scientific">Paenibacillus aurantius</name>
    <dbReference type="NCBI Taxonomy" id="2918900"/>
    <lineage>
        <taxon>Bacteria</taxon>
        <taxon>Bacillati</taxon>
        <taxon>Bacillota</taxon>
        <taxon>Bacilli</taxon>
        <taxon>Bacillales</taxon>
        <taxon>Paenibacillaceae</taxon>
        <taxon>Paenibacillus</taxon>
    </lineage>
</organism>
<dbReference type="RefSeq" id="WP_315606569.1">
    <property type="nucleotide sequence ID" value="NZ_CP130318.1"/>
</dbReference>
<accession>A0AA96RET1</accession>
<keyword evidence="2" id="KW-1185">Reference proteome</keyword>
<evidence type="ECO:0000313" key="2">
    <source>
        <dbReference type="Proteomes" id="UP001305702"/>
    </source>
</evidence>
<dbReference type="Proteomes" id="UP001305702">
    <property type="component" value="Chromosome"/>
</dbReference>
<name>A0AA96RET1_9BACL</name>
<evidence type="ECO:0000313" key="1">
    <source>
        <dbReference type="EMBL" id="WNQ12790.1"/>
    </source>
</evidence>
<dbReference type="Gene3D" id="3.20.20.140">
    <property type="entry name" value="Metal-dependent hydrolases"/>
    <property type="match status" value="1"/>
</dbReference>
<dbReference type="EMBL" id="CP130318">
    <property type="protein sequence ID" value="WNQ12790.1"/>
    <property type="molecule type" value="Genomic_DNA"/>
</dbReference>
<dbReference type="KEGG" id="paun:MJA45_07090"/>
<dbReference type="InterPro" id="IPR032466">
    <property type="entry name" value="Metal_Hydrolase"/>
</dbReference>